<protein>
    <submittedName>
        <fullName evidence="2">Uncharacterized protein</fullName>
    </submittedName>
</protein>
<feature type="region of interest" description="Disordered" evidence="1">
    <location>
        <begin position="1"/>
        <end position="30"/>
    </location>
</feature>
<proteinExistence type="predicted"/>
<organism evidence="2 3">
    <name type="scientific">Epichloe bromicola</name>
    <dbReference type="NCBI Taxonomy" id="79588"/>
    <lineage>
        <taxon>Eukaryota</taxon>
        <taxon>Fungi</taxon>
        <taxon>Dikarya</taxon>
        <taxon>Ascomycota</taxon>
        <taxon>Pezizomycotina</taxon>
        <taxon>Sordariomycetes</taxon>
        <taxon>Hypocreomycetidae</taxon>
        <taxon>Hypocreales</taxon>
        <taxon>Clavicipitaceae</taxon>
        <taxon>Epichloe</taxon>
    </lineage>
</organism>
<sequence>MTTAAGQHHQLHVHIAAETYDPDEVVPRGSPLMKALHPRLELSPSPPPDIPSAQVSLIPSPIDDSQWSNRPKIRPSSGDAVLVAYLGNGRRPEIAQAAGYRALPGVDEEEYEGDGENNLFAR</sequence>
<comment type="caution">
    <text evidence="2">The sequence shown here is derived from an EMBL/GenBank/DDBJ whole genome shotgun (WGS) entry which is preliminary data.</text>
</comment>
<accession>A0ABQ0D0H3</accession>
<name>A0ABQ0D0H3_9HYPO</name>
<gene>
    <name evidence="2" type="primary">g7415</name>
    <name evidence="2" type="ORF">EsDP_00007415</name>
</gene>
<evidence type="ECO:0000313" key="3">
    <source>
        <dbReference type="Proteomes" id="UP001562357"/>
    </source>
</evidence>
<dbReference type="Proteomes" id="UP001562357">
    <property type="component" value="Unassembled WGS sequence"/>
</dbReference>
<evidence type="ECO:0000256" key="1">
    <source>
        <dbReference type="SAM" id="MobiDB-lite"/>
    </source>
</evidence>
<evidence type="ECO:0000313" key="2">
    <source>
        <dbReference type="EMBL" id="GAB0139202.1"/>
    </source>
</evidence>
<keyword evidence="3" id="KW-1185">Reference proteome</keyword>
<dbReference type="EMBL" id="BAAFGZ010000773">
    <property type="protein sequence ID" value="GAB0139202.1"/>
    <property type="molecule type" value="Genomic_DNA"/>
</dbReference>
<reference evidence="3" key="1">
    <citation type="submission" date="2024-06" db="EMBL/GenBank/DDBJ databases">
        <title>Draft Genome Sequences of Epichloe bromicola Strains Isolated from Elymus ciliaris.</title>
        <authorList>
            <consortium name="Epichloe bromicola genome sequencing consortium"/>
            <person name="Miura A."/>
            <person name="Imano S."/>
            <person name="Ashida A."/>
            <person name="Sato I."/>
            <person name="Chiba S."/>
            <person name="Tanaka A."/>
            <person name="Camagna M."/>
            <person name="Takemoto D."/>
        </authorList>
    </citation>
    <scope>NUCLEOTIDE SEQUENCE [LARGE SCALE GENOMIC DNA]</scope>
    <source>
        <strain evidence="3">DP</strain>
    </source>
</reference>